<evidence type="ECO:0000256" key="6">
    <source>
        <dbReference type="ARBA" id="ARBA00023304"/>
    </source>
</evidence>
<feature type="domain" description="Pyruvate carboxyltransferase" evidence="10">
    <location>
        <begin position="50"/>
        <end position="318"/>
    </location>
</feature>
<keyword evidence="6" id="KW-0100">Branched-chain amino acid biosynthesis</keyword>
<gene>
    <name evidence="11" type="primary">leuA_3</name>
    <name evidence="11" type="ORF">Q31b_52600</name>
</gene>
<proteinExistence type="inferred from homology"/>
<dbReference type="SMART" id="SM00917">
    <property type="entry name" value="LeuA_dimer"/>
    <property type="match status" value="1"/>
</dbReference>
<dbReference type="EC" id="2.3.3.21" evidence="8"/>
<comment type="similarity">
    <text evidence="2 9">Belongs to the alpha-IPM synthase/homocitrate synthase family.</text>
</comment>
<dbReference type="Proteomes" id="UP000315471">
    <property type="component" value="Unassembled WGS sequence"/>
</dbReference>
<dbReference type="GO" id="GO:0003852">
    <property type="term" value="F:2-isopropylmalate synthase activity"/>
    <property type="evidence" value="ECO:0007669"/>
    <property type="project" value="InterPro"/>
</dbReference>
<dbReference type="Gene3D" id="1.10.238.260">
    <property type="match status" value="1"/>
</dbReference>
<accession>A0A5C6DHZ8</accession>
<keyword evidence="5 9" id="KW-0808">Transferase</keyword>
<dbReference type="InterPro" id="IPR036230">
    <property type="entry name" value="LeuA_allosteric_dom_sf"/>
</dbReference>
<dbReference type="EMBL" id="SJPY01000009">
    <property type="protein sequence ID" value="TWU35825.1"/>
    <property type="molecule type" value="Genomic_DNA"/>
</dbReference>
<dbReference type="PANTHER" id="PTHR43538">
    <property type="entry name" value="ALPHA-IPM SYNTHASE/HOMOCITRATE SYNTHASE"/>
    <property type="match status" value="1"/>
</dbReference>
<dbReference type="Pfam" id="PF22617">
    <property type="entry name" value="HCS_D2"/>
    <property type="match status" value="1"/>
</dbReference>
<dbReference type="Pfam" id="PF00682">
    <property type="entry name" value="HMGL-like"/>
    <property type="match status" value="1"/>
</dbReference>
<dbReference type="SUPFAM" id="SSF110921">
    <property type="entry name" value="2-isopropylmalate synthase LeuA, allosteric (dimerisation) domain"/>
    <property type="match status" value="1"/>
</dbReference>
<dbReference type="InterPro" id="IPR000891">
    <property type="entry name" value="PYR_CT"/>
</dbReference>
<dbReference type="Pfam" id="PF08502">
    <property type="entry name" value="LeuA_dimer"/>
    <property type="match status" value="1"/>
</dbReference>
<dbReference type="PANTHER" id="PTHR43538:SF1">
    <property type="entry name" value="(R)-CITRAMALATE SYNTHASE"/>
    <property type="match status" value="1"/>
</dbReference>
<dbReference type="CDD" id="cd07941">
    <property type="entry name" value="DRE_TIM_LeuA3"/>
    <property type="match status" value="1"/>
</dbReference>
<dbReference type="Gene3D" id="3.30.160.270">
    <property type="match status" value="1"/>
</dbReference>
<dbReference type="GO" id="GO:0043714">
    <property type="term" value="F:(R)-citramalate synthase activity"/>
    <property type="evidence" value="ECO:0007669"/>
    <property type="project" value="UniProtKB-UniRule"/>
</dbReference>
<keyword evidence="3" id="KW-0028">Amino-acid biosynthesis</keyword>
<dbReference type="GO" id="GO:0009098">
    <property type="term" value="P:L-leucine biosynthetic process"/>
    <property type="evidence" value="ECO:0007669"/>
    <property type="project" value="InterPro"/>
</dbReference>
<dbReference type="InterPro" id="IPR013785">
    <property type="entry name" value="Aldolase_TIM"/>
</dbReference>
<evidence type="ECO:0000259" key="10">
    <source>
        <dbReference type="PROSITE" id="PS50991"/>
    </source>
</evidence>
<evidence type="ECO:0000256" key="1">
    <source>
        <dbReference type="ARBA" id="ARBA00004743"/>
    </source>
</evidence>
<keyword evidence="11" id="KW-0012">Acyltransferase</keyword>
<dbReference type="NCBIfam" id="TIGR00977">
    <property type="entry name" value="citramal_synth"/>
    <property type="match status" value="1"/>
</dbReference>
<name>A0A5C6DHZ8_9BACT</name>
<evidence type="ECO:0000256" key="3">
    <source>
        <dbReference type="ARBA" id="ARBA00022605"/>
    </source>
</evidence>
<dbReference type="PROSITE" id="PS00815">
    <property type="entry name" value="AIPM_HOMOCIT_SYNTH_1"/>
    <property type="match status" value="1"/>
</dbReference>
<dbReference type="SUPFAM" id="SSF51569">
    <property type="entry name" value="Aldolase"/>
    <property type="match status" value="1"/>
</dbReference>
<reference evidence="11 12" key="1">
    <citation type="submission" date="2019-02" db="EMBL/GenBank/DDBJ databases">
        <title>Deep-cultivation of Planctomycetes and their phenomic and genomic characterization uncovers novel biology.</title>
        <authorList>
            <person name="Wiegand S."/>
            <person name="Jogler M."/>
            <person name="Boedeker C."/>
            <person name="Pinto D."/>
            <person name="Vollmers J."/>
            <person name="Rivas-Marin E."/>
            <person name="Kohn T."/>
            <person name="Peeters S.H."/>
            <person name="Heuer A."/>
            <person name="Rast P."/>
            <person name="Oberbeckmann S."/>
            <person name="Bunk B."/>
            <person name="Jeske O."/>
            <person name="Meyerdierks A."/>
            <person name="Storesund J.E."/>
            <person name="Kallscheuer N."/>
            <person name="Luecker S."/>
            <person name="Lage O.M."/>
            <person name="Pohl T."/>
            <person name="Merkel B.J."/>
            <person name="Hornburger P."/>
            <person name="Mueller R.-W."/>
            <person name="Bruemmer F."/>
            <person name="Labrenz M."/>
            <person name="Spormann A.M."/>
            <person name="Op Den Camp H."/>
            <person name="Overmann J."/>
            <person name="Amann R."/>
            <person name="Jetten M.S.M."/>
            <person name="Mascher T."/>
            <person name="Medema M.H."/>
            <person name="Devos D.P."/>
            <person name="Kaster A.-K."/>
            <person name="Ovreas L."/>
            <person name="Rohde M."/>
            <person name="Galperin M.Y."/>
            <person name="Jogler C."/>
        </authorList>
    </citation>
    <scope>NUCLEOTIDE SEQUENCE [LARGE SCALE GENOMIC DNA]</scope>
    <source>
        <strain evidence="11 12">Q31b</strain>
    </source>
</reference>
<evidence type="ECO:0000313" key="11">
    <source>
        <dbReference type="EMBL" id="TWU35825.1"/>
    </source>
</evidence>
<dbReference type="GO" id="GO:0009097">
    <property type="term" value="P:isoleucine biosynthetic process"/>
    <property type="evidence" value="ECO:0007669"/>
    <property type="project" value="UniProtKB-UniRule"/>
</dbReference>
<dbReference type="InterPro" id="IPR013709">
    <property type="entry name" value="2-isopropylmalate_synth_dimer"/>
</dbReference>
<evidence type="ECO:0000256" key="5">
    <source>
        <dbReference type="ARBA" id="ARBA00022679"/>
    </source>
</evidence>
<dbReference type="PROSITE" id="PS50991">
    <property type="entry name" value="PYR_CT"/>
    <property type="match status" value="1"/>
</dbReference>
<organism evidence="11 12">
    <name type="scientific">Novipirellula aureliae</name>
    <dbReference type="NCBI Taxonomy" id="2527966"/>
    <lineage>
        <taxon>Bacteria</taxon>
        <taxon>Pseudomonadati</taxon>
        <taxon>Planctomycetota</taxon>
        <taxon>Planctomycetia</taxon>
        <taxon>Pirellulales</taxon>
        <taxon>Pirellulaceae</taxon>
        <taxon>Novipirellula</taxon>
    </lineage>
</organism>
<dbReference type="InterPro" id="IPR002034">
    <property type="entry name" value="AIPM/Hcit_synth_CS"/>
</dbReference>
<dbReference type="UniPathway" id="UPA00047">
    <property type="reaction ID" value="UER00066"/>
</dbReference>
<dbReference type="InterPro" id="IPR054691">
    <property type="entry name" value="LeuA/HCS_post-cat"/>
</dbReference>
<dbReference type="AlphaFoldDB" id="A0A5C6DHZ8"/>
<comment type="caution">
    <text evidence="11">The sequence shown here is derived from an EMBL/GenBank/DDBJ whole genome shotgun (WGS) entry which is preliminary data.</text>
</comment>
<evidence type="ECO:0000256" key="4">
    <source>
        <dbReference type="ARBA" id="ARBA00022624"/>
    </source>
</evidence>
<evidence type="ECO:0000256" key="7">
    <source>
        <dbReference type="ARBA" id="ARBA00048263"/>
    </source>
</evidence>
<dbReference type="Gene3D" id="3.20.20.70">
    <property type="entry name" value="Aldolase class I"/>
    <property type="match status" value="1"/>
</dbReference>
<evidence type="ECO:0000256" key="9">
    <source>
        <dbReference type="RuleBase" id="RU003523"/>
    </source>
</evidence>
<comment type="pathway">
    <text evidence="1">Amino-acid biosynthesis; L-isoleucine biosynthesis; 2-oxobutanoate from pyruvate: step 1/3.</text>
</comment>
<keyword evidence="4" id="KW-0412">Isoleucine biosynthesis</keyword>
<sequence>MKKVQELTLSAHQLILLGQIVSDHFTAGISDEGVFLASNRRSHLMNSKSILIYDTTLRDGSQGEGVSFSLLDKLNIAERLAEIGVDFIEGGYPLSNEKDVAFFKEVRKRDLGETKISAFGMTRRKRLKADQDPGMNALVAAETPCITLVGKTWDYHATEVLGVTLEENLALIGESAEFLAKHAMVIYDAEHFFDGFRANPPYAIETLKAAASAGAKWLSLCDTNGGSLPERVAEVTAIARQELADYDVKFGIHCHNDCELAVANSLAAVDAGATQVQGTINGIGERCGNVDLISVLSNLALKKTGYTVLGGRSLQSLTELSRFVYETANLQWQSSQPFVGQSAFAHKGGMHVHAINKAAKTYEHIDPVSVGNERRILVSELSGRSNIVALATKHHIADDNALMDKVLAEVVRLENRGYQFENAAASFDLLIKRIAGSYTSHFEPIKYRVVAGDRDSHGDGQSVFAEAIIKLKVGDKLWFEAAEGKGPVNALDAALRKALLDVYPSLAKMRLIDYKVRVVDSGAGTAASTRVNIESCDENESWGTIGVSENIIEASWRALVDAVEYKLHKNG</sequence>
<evidence type="ECO:0000313" key="12">
    <source>
        <dbReference type="Proteomes" id="UP000315471"/>
    </source>
</evidence>
<dbReference type="InterPro" id="IPR005675">
    <property type="entry name" value="Citramal_synthase"/>
</dbReference>
<protein>
    <recommendedName>
        <fullName evidence="8">Citramalate synthase</fullName>
        <ecNumber evidence="8">2.3.3.21</ecNumber>
    </recommendedName>
</protein>
<evidence type="ECO:0000256" key="2">
    <source>
        <dbReference type="ARBA" id="ARBA00006154"/>
    </source>
</evidence>
<comment type="catalytic activity">
    <reaction evidence="7">
        <text>pyruvate + acetyl-CoA + H2O = (3R)-citramalate + CoA + H(+)</text>
        <dbReference type="Rhea" id="RHEA:19045"/>
        <dbReference type="ChEBI" id="CHEBI:15361"/>
        <dbReference type="ChEBI" id="CHEBI:15377"/>
        <dbReference type="ChEBI" id="CHEBI:15378"/>
        <dbReference type="ChEBI" id="CHEBI:30934"/>
        <dbReference type="ChEBI" id="CHEBI:57287"/>
        <dbReference type="ChEBI" id="CHEBI:57288"/>
        <dbReference type="EC" id="2.3.3.21"/>
    </reaction>
</comment>
<keyword evidence="12" id="KW-1185">Reference proteome</keyword>
<evidence type="ECO:0000256" key="8">
    <source>
        <dbReference type="NCBIfam" id="TIGR00977"/>
    </source>
</evidence>